<dbReference type="EMBL" id="HBGE01070262">
    <property type="protein sequence ID" value="CAD9165358.1"/>
    <property type="molecule type" value="Transcribed_RNA"/>
</dbReference>
<evidence type="ECO:0000313" key="3">
    <source>
        <dbReference type="EMBL" id="CAD9165358.1"/>
    </source>
</evidence>
<organism evidence="3">
    <name type="scientific">Alexandrium catenella</name>
    <name type="common">Red tide dinoflagellate</name>
    <name type="synonym">Gonyaulax catenella</name>
    <dbReference type="NCBI Taxonomy" id="2925"/>
    <lineage>
        <taxon>Eukaryota</taxon>
        <taxon>Sar</taxon>
        <taxon>Alveolata</taxon>
        <taxon>Dinophyceae</taxon>
        <taxon>Gonyaulacales</taxon>
        <taxon>Pyrocystaceae</taxon>
        <taxon>Alexandrium</taxon>
    </lineage>
</organism>
<keyword evidence="2" id="KW-0472">Membrane</keyword>
<gene>
    <name evidence="3" type="ORF">ACAT0790_LOCUS42126</name>
</gene>
<keyword evidence="2" id="KW-0812">Transmembrane</keyword>
<accession>A0A7S1WFN0</accession>
<protein>
    <submittedName>
        <fullName evidence="3">Uncharacterized protein</fullName>
    </submittedName>
</protein>
<evidence type="ECO:0000256" key="2">
    <source>
        <dbReference type="SAM" id="Phobius"/>
    </source>
</evidence>
<evidence type="ECO:0000256" key="1">
    <source>
        <dbReference type="SAM" id="MobiDB-lite"/>
    </source>
</evidence>
<name>A0A7S1WFN0_ALECA</name>
<keyword evidence="2" id="KW-1133">Transmembrane helix</keyword>
<reference evidence="3" key="1">
    <citation type="submission" date="2021-01" db="EMBL/GenBank/DDBJ databases">
        <authorList>
            <person name="Corre E."/>
            <person name="Pelletier E."/>
            <person name="Niang G."/>
            <person name="Scheremetjew M."/>
            <person name="Finn R."/>
            <person name="Kale V."/>
            <person name="Holt S."/>
            <person name="Cochrane G."/>
            <person name="Meng A."/>
            <person name="Brown T."/>
            <person name="Cohen L."/>
        </authorList>
    </citation>
    <scope>NUCLEOTIDE SEQUENCE</scope>
    <source>
        <strain evidence="3">OF101</strain>
    </source>
</reference>
<feature type="transmembrane region" description="Helical" evidence="2">
    <location>
        <begin position="219"/>
        <end position="239"/>
    </location>
</feature>
<dbReference type="AlphaFoldDB" id="A0A7S1WFN0"/>
<feature type="region of interest" description="Disordered" evidence="1">
    <location>
        <begin position="184"/>
        <end position="212"/>
    </location>
</feature>
<proteinExistence type="predicted"/>
<sequence length="243" mass="27263">MAFSIMQASGELRRLRSDGTDGHAASLLPAARPASPVAFGAVSRTADAIRSDTDDLLRFLEADLPHYEDFLPACVSHAKKVVLGIDAAYTDAQLQNVLENECWLDKKFITVEDGFDHEEACKKFGKRLTEARMKELDSGSMEGYEDFCKDYYIHKGGVISEAKIEANTTEDDIFEKEYEKHYSKGRSNERARHEASKKLQEHKDKAAGKETEKKDQFPIWPVALVLVGIAAFILTGLFIQSRR</sequence>